<comment type="caution">
    <text evidence="1">The sequence shown here is derived from an EMBL/GenBank/DDBJ whole genome shotgun (WGS) entry which is preliminary data.</text>
</comment>
<evidence type="ECO:0000313" key="1">
    <source>
        <dbReference type="EMBL" id="RZQ51957.1"/>
    </source>
</evidence>
<dbReference type="AlphaFoldDB" id="A0A4Q7ILU7"/>
<dbReference type="EMBL" id="PPSX01000070">
    <property type="protein sequence ID" value="RZQ51957.1"/>
    <property type="molecule type" value="Genomic_DNA"/>
</dbReference>
<protein>
    <submittedName>
        <fullName evidence="1">DUF2314 domain-containing protein</fullName>
    </submittedName>
</protein>
<dbReference type="PANTHER" id="PTHR38743">
    <property type="entry name" value="SIMILAR TO GLYOXYLASE I FAMILY PROTEIN"/>
    <property type="match status" value="1"/>
</dbReference>
<dbReference type="Proteomes" id="UP000291338">
    <property type="component" value="Unassembled WGS sequence"/>
</dbReference>
<organism evidence="1 2">
    <name type="scientific">Pseudoalteromonas phenolica</name>
    <dbReference type="NCBI Taxonomy" id="161398"/>
    <lineage>
        <taxon>Bacteria</taxon>
        <taxon>Pseudomonadati</taxon>
        <taxon>Pseudomonadota</taxon>
        <taxon>Gammaproteobacteria</taxon>
        <taxon>Alteromonadales</taxon>
        <taxon>Pseudoalteromonadaceae</taxon>
        <taxon>Pseudoalteromonas</taxon>
    </lineage>
</organism>
<dbReference type="PANTHER" id="PTHR38743:SF2">
    <property type="entry name" value="DUF2185 DOMAIN-CONTAINING PROTEIN"/>
    <property type="match status" value="1"/>
</dbReference>
<sequence>MILPTYERDHYQLDNGEELNKEYPDTFWIPEKEDRESLKVGDLVKLIFSMEENIGSDEVSVERMWVEITDVYPNYYKGKLDNDPAGSDCVQCGQLVTFQACHVIDIYEENT</sequence>
<reference evidence="1 2" key="1">
    <citation type="submission" date="2018-01" db="EMBL/GenBank/DDBJ databases">
        <title>Co-occurrence of chitin degradation, pigmentation and bioactivity in marine Pseudoalteromonas.</title>
        <authorList>
            <person name="Paulsen S."/>
            <person name="Gram L."/>
            <person name="Machado H."/>
        </authorList>
    </citation>
    <scope>NUCLEOTIDE SEQUENCE [LARGE SCALE GENOMIC DNA]</scope>
    <source>
        <strain evidence="1 2">S3898</strain>
    </source>
</reference>
<accession>A0A4Q7ILU7</accession>
<name>A0A4Q7ILU7_9GAMM</name>
<proteinExistence type="predicted"/>
<gene>
    <name evidence="1" type="ORF">C1E23_16945</name>
</gene>
<evidence type="ECO:0000313" key="2">
    <source>
        <dbReference type="Proteomes" id="UP000291338"/>
    </source>
</evidence>